<reference evidence="9 10" key="2">
    <citation type="journal article" date="2014" name="J. Gen. Appl. Microbiol.">
        <title>The early diverging ascomycetous budding yeast Saitoella complicata has three histone deacetylases belonging to the Clr6, Hos2, and Rpd3 lineages.</title>
        <authorList>
            <person name="Nishida H."/>
            <person name="Matsumoto T."/>
            <person name="Kondo S."/>
            <person name="Hamamoto M."/>
            <person name="Yoshikawa H."/>
        </authorList>
    </citation>
    <scope>NUCLEOTIDE SEQUENCE [LARGE SCALE GENOMIC DNA]</scope>
    <source>
        <strain evidence="9 10">NRRL Y-17804</strain>
    </source>
</reference>
<dbReference type="Gene3D" id="2.60.120.590">
    <property type="entry name" value="Alpha-ketoglutarate-dependent dioxygenase AlkB-like"/>
    <property type="match status" value="1"/>
</dbReference>
<dbReference type="Proteomes" id="UP000033140">
    <property type="component" value="Unassembled WGS sequence"/>
</dbReference>
<keyword evidence="1" id="KW-0479">Metal-binding</keyword>
<accession>A0A0E9NJ85</accession>
<keyword evidence="2 5" id="KW-0863">Zinc-finger</keyword>
<organism evidence="9 10">
    <name type="scientific">Saitoella complicata (strain BCRC 22490 / CBS 7301 / JCM 7358 / NBRC 10748 / NRRL Y-17804)</name>
    <dbReference type="NCBI Taxonomy" id="698492"/>
    <lineage>
        <taxon>Eukaryota</taxon>
        <taxon>Fungi</taxon>
        <taxon>Dikarya</taxon>
        <taxon>Ascomycota</taxon>
        <taxon>Taphrinomycotina</taxon>
        <taxon>Taphrinomycotina incertae sedis</taxon>
        <taxon>Saitoella</taxon>
    </lineage>
</organism>
<dbReference type="AlphaFoldDB" id="A0A0E9NJ85"/>
<feature type="binding site" evidence="4">
    <location>
        <position position="264"/>
    </location>
    <ligand>
        <name>2-oxoglutarate</name>
        <dbReference type="ChEBI" id="CHEBI:16810"/>
    </ligand>
</feature>
<feature type="region of interest" description="Disordered" evidence="6">
    <location>
        <begin position="422"/>
        <end position="451"/>
    </location>
</feature>
<evidence type="ECO:0008006" key="11">
    <source>
        <dbReference type="Google" id="ProtNLM"/>
    </source>
</evidence>
<dbReference type="PROSITE" id="PS01358">
    <property type="entry name" value="ZF_RANBP2_1"/>
    <property type="match status" value="1"/>
</dbReference>
<dbReference type="STRING" id="698492.A0A0E9NJ85"/>
<evidence type="ECO:0000313" key="10">
    <source>
        <dbReference type="Proteomes" id="UP000033140"/>
    </source>
</evidence>
<dbReference type="InterPro" id="IPR005123">
    <property type="entry name" value="Oxoglu/Fe-dep_dioxygenase_dom"/>
</dbReference>
<feature type="binding site" evidence="4">
    <location>
        <position position="179"/>
    </location>
    <ligand>
        <name>2-oxoglutarate</name>
        <dbReference type="ChEBI" id="CHEBI:16810"/>
    </ligand>
</feature>
<reference evidence="9 10" key="3">
    <citation type="journal article" date="2015" name="Genome Announc.">
        <title>Draft Genome Sequence of the Archiascomycetous Yeast Saitoella complicata.</title>
        <authorList>
            <person name="Yamauchi K."/>
            <person name="Kondo S."/>
            <person name="Hamamoto M."/>
            <person name="Takahashi Y."/>
            <person name="Ogura Y."/>
            <person name="Hayashi T."/>
            <person name="Nishida H."/>
        </authorList>
    </citation>
    <scope>NUCLEOTIDE SEQUENCE [LARGE SCALE GENOMIC DNA]</scope>
    <source>
        <strain evidence="9 10">NRRL Y-17804</strain>
    </source>
</reference>
<evidence type="ECO:0000313" key="9">
    <source>
        <dbReference type="EMBL" id="GAO49927.1"/>
    </source>
</evidence>
<feature type="compositionally biased region" description="Polar residues" evidence="6">
    <location>
        <begin position="484"/>
        <end position="493"/>
    </location>
</feature>
<dbReference type="EMBL" id="BACD03000027">
    <property type="protein sequence ID" value="GAO49927.1"/>
    <property type="molecule type" value="Genomic_DNA"/>
</dbReference>
<dbReference type="InterPro" id="IPR001876">
    <property type="entry name" value="Znf_RanBP2"/>
</dbReference>
<keyword evidence="3" id="KW-0862">Zinc</keyword>
<sequence>MSKRSIESFLSPTAKKAKIVLPPRSSPGPPSTHATYPFPIASLPFEITSTISSDSPILLNHKPNLDCVYHRPFLRREGADALFEFLRRELPWYKVIYQHSLHKMLITTPRYTSVFGIDSTSRFTPDGQIMDANTKLVLPPTSKRYKCKPRPIPSCLLELKEEVERVTGYDYNFILVNYYKDGTDSISYHSDDEQFLGPNPAIASLTLGATRTFLLKHKNATHNLQPISFELRGGEMILMKGETQRNWLHSIPKRKNAGGRINITFRKGVVRGATENYNTYNVGVGPVLRWSERHQEMREWMSEGEWEAAETCTKPEPEEPGPRKNETTPEGPRNGEVESSASMSRPPSGIRTASVDPAVPPQTPSPDSRMAPTESARASAKAPVLTREETTSKAWTCPMCTLENACGTLQCDACGGERPGDLKPHHGPKNSKKNRPPLNGPAIQTRSLQTQKVNTRSYVTQVPYVCQQRQDNRRTVAKHAPHSPHTTARSLSFNYPRSRPAYIRVASTHALSNRFKGRIYLDTNTPKPCAHQYPSRPSSPSSSLRSPHLWPRTPANPTPPPMRRSHLPLPLRHPPQQLSQRLIPAAPHGRTRPPTIQQ</sequence>
<feature type="compositionally biased region" description="Basic residues" evidence="6">
    <location>
        <begin position="425"/>
        <end position="435"/>
    </location>
</feature>
<protein>
    <recommendedName>
        <fullName evidence="11">Fe2OG dioxygenase domain-containing protein</fullName>
    </recommendedName>
</protein>
<feature type="binding site" evidence="4">
    <location>
        <position position="177"/>
    </location>
    <ligand>
        <name>2-oxoglutarate</name>
        <dbReference type="ChEBI" id="CHEBI:16810"/>
    </ligand>
</feature>
<evidence type="ECO:0000256" key="5">
    <source>
        <dbReference type="PROSITE-ProRule" id="PRU00322"/>
    </source>
</evidence>
<feature type="compositionally biased region" description="Low complexity" evidence="6">
    <location>
        <begin position="534"/>
        <end position="553"/>
    </location>
</feature>
<dbReference type="Gene3D" id="2.30.30.380">
    <property type="entry name" value="Zn-finger domain of Sec23/24"/>
    <property type="match status" value="1"/>
</dbReference>
<dbReference type="GO" id="GO:0051747">
    <property type="term" value="F:cytosine C-5 DNA demethylase activity"/>
    <property type="evidence" value="ECO:0007669"/>
    <property type="project" value="TreeGrafter"/>
</dbReference>
<proteinExistence type="predicted"/>
<evidence type="ECO:0000256" key="3">
    <source>
        <dbReference type="ARBA" id="ARBA00022833"/>
    </source>
</evidence>
<feature type="compositionally biased region" description="Low complexity" evidence="6">
    <location>
        <begin position="567"/>
        <end position="582"/>
    </location>
</feature>
<comment type="caution">
    <text evidence="9">The sequence shown here is derived from an EMBL/GenBank/DDBJ whole genome shotgun (WGS) entry which is preliminary data.</text>
</comment>
<dbReference type="PANTHER" id="PTHR31573">
    <property type="entry name" value="ALPHA-KETOGLUTARATE-DEPENDENT DIOXYGENASE ALKB HOMOLOG 2"/>
    <property type="match status" value="1"/>
</dbReference>
<evidence type="ECO:0000259" key="7">
    <source>
        <dbReference type="PROSITE" id="PS50199"/>
    </source>
</evidence>
<feature type="domain" description="Fe2OG dioxygenase" evidence="8">
    <location>
        <begin position="170"/>
        <end position="269"/>
    </location>
</feature>
<dbReference type="Pfam" id="PF13532">
    <property type="entry name" value="2OG-FeII_Oxy_2"/>
    <property type="match status" value="1"/>
</dbReference>
<dbReference type="PROSITE" id="PS50199">
    <property type="entry name" value="ZF_RANBP2_2"/>
    <property type="match status" value="1"/>
</dbReference>
<feature type="region of interest" description="Disordered" evidence="6">
    <location>
        <begin position="301"/>
        <end position="390"/>
    </location>
</feature>
<feature type="domain" description="RanBP2-type" evidence="7">
    <location>
        <begin position="391"/>
        <end position="420"/>
    </location>
</feature>
<name>A0A0E9NJ85_SAICN</name>
<reference evidence="9 10" key="1">
    <citation type="journal article" date="2011" name="J. Gen. Appl. Microbiol.">
        <title>Draft genome sequencing of the enigmatic yeast Saitoella complicata.</title>
        <authorList>
            <person name="Nishida H."/>
            <person name="Hamamoto M."/>
            <person name="Sugiyama J."/>
        </authorList>
    </citation>
    <scope>NUCLEOTIDE SEQUENCE [LARGE SCALE GENOMIC DNA]</scope>
    <source>
        <strain evidence="9 10">NRRL Y-17804</strain>
    </source>
</reference>
<evidence type="ECO:0000256" key="6">
    <source>
        <dbReference type="SAM" id="MobiDB-lite"/>
    </source>
</evidence>
<dbReference type="GO" id="GO:0035516">
    <property type="term" value="F:broad specificity oxidative DNA demethylase activity"/>
    <property type="evidence" value="ECO:0007669"/>
    <property type="project" value="TreeGrafter"/>
</dbReference>
<feature type="compositionally biased region" description="Polar residues" evidence="6">
    <location>
        <begin position="442"/>
        <end position="451"/>
    </location>
</feature>
<dbReference type="InterPro" id="IPR032852">
    <property type="entry name" value="ALKBH2"/>
</dbReference>
<evidence type="ECO:0000256" key="1">
    <source>
        <dbReference type="ARBA" id="ARBA00022723"/>
    </source>
</evidence>
<dbReference type="SUPFAM" id="SSF51197">
    <property type="entry name" value="Clavaminate synthase-like"/>
    <property type="match status" value="1"/>
</dbReference>
<dbReference type="InterPro" id="IPR037151">
    <property type="entry name" value="AlkB-like_sf"/>
</dbReference>
<evidence type="ECO:0000256" key="2">
    <source>
        <dbReference type="ARBA" id="ARBA00022771"/>
    </source>
</evidence>
<feature type="binding site" evidence="4">
    <location>
        <position position="189"/>
    </location>
    <ligand>
        <name>2-oxoglutarate</name>
        <dbReference type="ChEBI" id="CHEBI:16810"/>
    </ligand>
</feature>
<dbReference type="GO" id="GO:0006307">
    <property type="term" value="P:DNA alkylation repair"/>
    <property type="evidence" value="ECO:0007669"/>
    <property type="project" value="TreeGrafter"/>
</dbReference>
<dbReference type="InterPro" id="IPR027450">
    <property type="entry name" value="AlkB-like"/>
</dbReference>
<evidence type="ECO:0000256" key="4">
    <source>
        <dbReference type="PIRSR" id="PIRSR632852-1"/>
    </source>
</evidence>
<feature type="binding site" evidence="4">
    <location>
        <position position="192"/>
    </location>
    <ligand>
        <name>substrate</name>
    </ligand>
</feature>
<feature type="binding site" evidence="4">
    <location>
        <position position="260"/>
    </location>
    <ligand>
        <name>2-oxoglutarate</name>
        <dbReference type="ChEBI" id="CHEBI:16810"/>
    </ligand>
</feature>
<feature type="compositionally biased region" description="Basic and acidic residues" evidence="6">
    <location>
        <begin position="313"/>
        <end position="327"/>
    </location>
</feature>
<gene>
    <name evidence="9" type="ORF">G7K_4063-t1</name>
</gene>
<feature type="binding site" evidence="4">
    <location>
        <position position="266"/>
    </location>
    <ligand>
        <name>2-oxoglutarate</name>
        <dbReference type="ChEBI" id="CHEBI:16810"/>
    </ligand>
</feature>
<evidence type="ECO:0000259" key="8">
    <source>
        <dbReference type="PROSITE" id="PS51471"/>
    </source>
</evidence>
<dbReference type="PANTHER" id="PTHR31573:SF1">
    <property type="entry name" value="DNA OXIDATIVE DEMETHYLASE ALKBH2"/>
    <property type="match status" value="1"/>
</dbReference>
<dbReference type="GO" id="GO:0008198">
    <property type="term" value="F:ferrous iron binding"/>
    <property type="evidence" value="ECO:0007669"/>
    <property type="project" value="TreeGrafter"/>
</dbReference>
<keyword evidence="10" id="KW-1185">Reference proteome</keyword>
<dbReference type="GO" id="GO:0008270">
    <property type="term" value="F:zinc ion binding"/>
    <property type="evidence" value="ECO:0007669"/>
    <property type="project" value="UniProtKB-KW"/>
</dbReference>
<dbReference type="PROSITE" id="PS51471">
    <property type="entry name" value="FE2OG_OXY"/>
    <property type="match status" value="1"/>
</dbReference>
<feature type="region of interest" description="Disordered" evidence="6">
    <location>
        <begin position="472"/>
        <end position="493"/>
    </location>
</feature>
<feature type="region of interest" description="Disordered" evidence="6">
    <location>
        <begin position="523"/>
        <end position="598"/>
    </location>
</feature>
<feature type="binding site" evidence="4">
    <location>
        <position position="249"/>
    </location>
    <ligand>
        <name>2-oxoglutarate</name>
        <dbReference type="ChEBI" id="CHEBI:16810"/>
    </ligand>
</feature>